<dbReference type="PANTHER" id="PTHR31891">
    <property type="entry name" value="FORMAMIDASE C869.04-RELATED"/>
    <property type="match status" value="1"/>
</dbReference>
<evidence type="ECO:0000313" key="3">
    <source>
        <dbReference type="Proteomes" id="UP000070121"/>
    </source>
</evidence>
<keyword evidence="3" id="KW-1185">Reference proteome</keyword>
<dbReference type="EMBL" id="JFFI01001813">
    <property type="protein sequence ID" value="KXH53917.1"/>
    <property type="molecule type" value="Genomic_DNA"/>
</dbReference>
<gene>
    <name evidence="2" type="ORF">CSAL01_05953</name>
</gene>
<dbReference type="Pfam" id="PF03069">
    <property type="entry name" value="FmdA_AmdA"/>
    <property type="match status" value="2"/>
</dbReference>
<feature type="region of interest" description="Disordered" evidence="1">
    <location>
        <begin position="351"/>
        <end position="381"/>
    </location>
</feature>
<dbReference type="AlphaFoldDB" id="A0A135U0L3"/>
<organism evidence="2 3">
    <name type="scientific">Colletotrichum salicis</name>
    <dbReference type="NCBI Taxonomy" id="1209931"/>
    <lineage>
        <taxon>Eukaryota</taxon>
        <taxon>Fungi</taxon>
        <taxon>Dikarya</taxon>
        <taxon>Ascomycota</taxon>
        <taxon>Pezizomycotina</taxon>
        <taxon>Sordariomycetes</taxon>
        <taxon>Hypocreomycetidae</taxon>
        <taxon>Glomerellales</taxon>
        <taxon>Glomerellaceae</taxon>
        <taxon>Colletotrichum</taxon>
        <taxon>Colletotrichum acutatum species complex</taxon>
    </lineage>
</organism>
<dbReference type="STRING" id="1209931.A0A135U0L3"/>
<comment type="caution">
    <text evidence="2">The sequence shown here is derived from an EMBL/GenBank/DDBJ whole genome shotgun (WGS) entry which is preliminary data.</text>
</comment>
<dbReference type="Gene3D" id="3.10.28.20">
    <property type="entry name" value="Acetamidase/Formamidase-like domains"/>
    <property type="match status" value="1"/>
</dbReference>
<dbReference type="OrthoDB" id="3335528at2759"/>
<sequence length="433" mass="46130">MAPSFHITSAHPTLHWSSKTKPILTVPPNEPVTFDLGDSSGGQITPNTTTTHLATLDLATFDPIYGPVAISGTSPGSVLEIEFLSLTPSSGWGWTAILPGFGLLADEFPNHVIKHFKWDDDATHIVFKPGIKVPLRPFLGISGVAPAEEGPFSTIPPLETGGNIDCKHITAGTKLYLPIRVPGANFSCGDGHAAQGDGEVCGTAIETPMKATLRFNIRKDMPYVTSPHYDTRGSAHARAQQAGDGGVYAVLGIDSDLLEASRKALRALIAYLVATRGGLEREEAYMLCSIAADLKIAEIVDMPNFAVSASIPRKPIPVIHPCNSAKDIISAPGGNVVEPVRRQAPRIHVQQPAIPAAAASDQGRRQRPDVEQDDASQDPYHDVRDGWVLYQPTAVIVSCGRVYDRGRPRSTFGADGLAVHDVGELRCAAGVVV</sequence>
<name>A0A135U0L3_9PEZI</name>
<reference evidence="2 3" key="1">
    <citation type="submission" date="2014-02" db="EMBL/GenBank/DDBJ databases">
        <title>The genome sequence of Colletotrichum salicis CBS 607.94.</title>
        <authorList>
            <person name="Baroncelli R."/>
            <person name="Thon M.R."/>
        </authorList>
    </citation>
    <scope>NUCLEOTIDE SEQUENCE [LARGE SCALE GENOMIC DNA]</scope>
    <source>
        <strain evidence="2 3">CBS 607.94</strain>
    </source>
</reference>
<evidence type="ECO:0000313" key="2">
    <source>
        <dbReference type="EMBL" id="KXH53917.1"/>
    </source>
</evidence>
<protein>
    <submittedName>
        <fullName evidence="2">Formamidase</fullName>
    </submittedName>
</protein>
<dbReference type="PANTHER" id="PTHR31891:SF1">
    <property type="entry name" value="FORMAMIDASE C869.04-RELATED"/>
    <property type="match status" value="1"/>
</dbReference>
<dbReference type="Gene3D" id="2.60.120.580">
    <property type="entry name" value="Acetamidase/Formamidase-like domains"/>
    <property type="match status" value="2"/>
</dbReference>
<dbReference type="Proteomes" id="UP000070121">
    <property type="component" value="Unassembled WGS sequence"/>
</dbReference>
<dbReference type="SUPFAM" id="SSF141130">
    <property type="entry name" value="Acetamidase/Formamidase-like"/>
    <property type="match status" value="1"/>
</dbReference>
<accession>A0A135U0L3</accession>
<dbReference type="InterPro" id="IPR004304">
    <property type="entry name" value="FmdA_AmdA"/>
</dbReference>
<proteinExistence type="predicted"/>
<evidence type="ECO:0000256" key="1">
    <source>
        <dbReference type="SAM" id="MobiDB-lite"/>
    </source>
</evidence>
<dbReference type="GO" id="GO:0016811">
    <property type="term" value="F:hydrolase activity, acting on carbon-nitrogen (but not peptide) bonds, in linear amides"/>
    <property type="evidence" value="ECO:0007669"/>
    <property type="project" value="InterPro"/>
</dbReference>